<dbReference type="PROSITE" id="PS00369">
    <property type="entry name" value="PTS_HPR_HIS"/>
    <property type="match status" value="1"/>
</dbReference>
<evidence type="ECO:0000256" key="4">
    <source>
        <dbReference type="ARBA" id="ARBA00022490"/>
    </source>
</evidence>
<evidence type="ECO:0000313" key="8">
    <source>
        <dbReference type="Proteomes" id="UP001596484"/>
    </source>
</evidence>
<comment type="function">
    <text evidence="1">General (non sugar-specific) component of the phosphoenolpyruvate-dependent sugar phosphotransferase system (sugar PTS). This major carbohydrate active-transport system catalyzes the phosphorylation of incoming sugar substrates concomitantly with their translocation across the cell membrane. The phosphoryl group from phosphoenolpyruvate (PEP) is transferred to the phosphoryl carrier protein HPr by enzyme I. Phospho-HPr then transfers it to the PTS EIIA domain.</text>
</comment>
<dbReference type="Pfam" id="PF00381">
    <property type="entry name" value="PTS-HPr"/>
    <property type="match status" value="1"/>
</dbReference>
<dbReference type="Gene3D" id="3.30.1340.10">
    <property type="entry name" value="HPr-like"/>
    <property type="match status" value="1"/>
</dbReference>
<dbReference type="RefSeq" id="WP_378407717.1">
    <property type="nucleotide sequence ID" value="NZ_JBHTCS010000024.1"/>
</dbReference>
<evidence type="ECO:0000313" key="7">
    <source>
        <dbReference type="EMBL" id="MFC7450104.1"/>
    </source>
</evidence>
<evidence type="ECO:0000259" key="6">
    <source>
        <dbReference type="PROSITE" id="PS51350"/>
    </source>
</evidence>
<dbReference type="NCBIfam" id="TIGR01003">
    <property type="entry name" value="PTS_HPr_family"/>
    <property type="match status" value="1"/>
</dbReference>
<dbReference type="PROSITE" id="PS51350">
    <property type="entry name" value="PTS_HPR_DOM"/>
    <property type="match status" value="1"/>
</dbReference>
<accession>A0ABW2S308</accession>
<protein>
    <recommendedName>
        <fullName evidence="3">Phosphocarrier protein HPr</fullName>
    </recommendedName>
</protein>
<keyword evidence="8" id="KW-1185">Reference proteome</keyword>
<sequence length="85" mass="8087">MPSTTVAVGSSIGLHARPAAVIADAVSSGGIPVTLAVAGGEPVDAGSALMIMTLGATQGVEVTVTSDDAESVAIVAKLVAADLDA</sequence>
<evidence type="ECO:0000256" key="5">
    <source>
        <dbReference type="ARBA" id="ARBA00022683"/>
    </source>
</evidence>
<evidence type="ECO:0000256" key="2">
    <source>
        <dbReference type="ARBA" id="ARBA00004496"/>
    </source>
</evidence>
<dbReference type="SUPFAM" id="SSF55594">
    <property type="entry name" value="HPr-like"/>
    <property type="match status" value="1"/>
</dbReference>
<organism evidence="7 8">
    <name type="scientific">Rhodococcus daqingensis</name>
    <dbReference type="NCBI Taxonomy" id="2479363"/>
    <lineage>
        <taxon>Bacteria</taxon>
        <taxon>Bacillati</taxon>
        <taxon>Actinomycetota</taxon>
        <taxon>Actinomycetes</taxon>
        <taxon>Mycobacteriales</taxon>
        <taxon>Nocardiaceae</taxon>
        <taxon>Rhodococcus</taxon>
    </lineage>
</organism>
<dbReference type="InterPro" id="IPR001020">
    <property type="entry name" value="PTS_HPr_His_P_site"/>
</dbReference>
<dbReference type="Proteomes" id="UP001596484">
    <property type="component" value="Unassembled WGS sequence"/>
</dbReference>
<gene>
    <name evidence="7" type="ORF">ACFQS9_19580</name>
</gene>
<evidence type="ECO:0000256" key="3">
    <source>
        <dbReference type="ARBA" id="ARBA00020422"/>
    </source>
</evidence>
<name>A0ABW2S308_9NOCA</name>
<dbReference type="EMBL" id="JBHTCS010000024">
    <property type="protein sequence ID" value="MFC7450104.1"/>
    <property type="molecule type" value="Genomic_DNA"/>
</dbReference>
<comment type="caution">
    <text evidence="7">The sequence shown here is derived from an EMBL/GenBank/DDBJ whole genome shotgun (WGS) entry which is preliminary data.</text>
</comment>
<dbReference type="InterPro" id="IPR000032">
    <property type="entry name" value="HPr-like"/>
</dbReference>
<feature type="domain" description="HPr" evidence="6">
    <location>
        <begin position="1"/>
        <end position="85"/>
    </location>
</feature>
<dbReference type="PANTHER" id="PTHR33705:SF2">
    <property type="entry name" value="PHOSPHOCARRIER PROTEIN NPR"/>
    <property type="match status" value="1"/>
</dbReference>
<dbReference type="InterPro" id="IPR050399">
    <property type="entry name" value="HPr"/>
</dbReference>
<dbReference type="PANTHER" id="PTHR33705">
    <property type="entry name" value="PHOSPHOCARRIER PROTEIN HPR"/>
    <property type="match status" value="1"/>
</dbReference>
<comment type="subcellular location">
    <subcellularLocation>
        <location evidence="2">Cytoplasm</location>
    </subcellularLocation>
</comment>
<keyword evidence="5" id="KW-0598">Phosphotransferase system</keyword>
<keyword evidence="4" id="KW-0963">Cytoplasm</keyword>
<proteinExistence type="predicted"/>
<dbReference type="PRINTS" id="PR00107">
    <property type="entry name" value="PHOSPHOCPHPR"/>
</dbReference>
<reference evidence="8" key="1">
    <citation type="journal article" date="2019" name="Int. J. Syst. Evol. Microbiol.">
        <title>The Global Catalogue of Microorganisms (GCM) 10K type strain sequencing project: providing services to taxonomists for standard genome sequencing and annotation.</title>
        <authorList>
            <consortium name="The Broad Institute Genomics Platform"/>
            <consortium name="The Broad Institute Genome Sequencing Center for Infectious Disease"/>
            <person name="Wu L."/>
            <person name="Ma J."/>
        </authorList>
    </citation>
    <scope>NUCLEOTIDE SEQUENCE [LARGE SCALE GENOMIC DNA]</scope>
    <source>
        <strain evidence="8">ICMP 19430</strain>
    </source>
</reference>
<evidence type="ECO:0000256" key="1">
    <source>
        <dbReference type="ARBA" id="ARBA00003681"/>
    </source>
</evidence>
<dbReference type="InterPro" id="IPR035895">
    <property type="entry name" value="HPr-like_sf"/>
</dbReference>
<dbReference type="CDD" id="cd00367">
    <property type="entry name" value="PTS-HPr_like"/>
    <property type="match status" value="1"/>
</dbReference>